<keyword evidence="3" id="KW-1185">Reference proteome</keyword>
<dbReference type="Gene3D" id="3.30.710.10">
    <property type="entry name" value="Potassium Channel Kv1.1, Chain A"/>
    <property type="match status" value="1"/>
</dbReference>
<feature type="compositionally biased region" description="Low complexity" evidence="1">
    <location>
        <begin position="43"/>
        <end position="62"/>
    </location>
</feature>
<proteinExistence type="predicted"/>
<name>A0A6A6YR87_9PEZI</name>
<dbReference type="InterPro" id="IPR011333">
    <property type="entry name" value="SKP1/BTB/POZ_sf"/>
</dbReference>
<dbReference type="AlphaFoldDB" id="A0A6A6YR87"/>
<evidence type="ECO:0008006" key="5">
    <source>
        <dbReference type="Google" id="ProtNLM"/>
    </source>
</evidence>
<reference evidence="4" key="3">
    <citation type="submission" date="2025-04" db="UniProtKB">
        <authorList>
            <consortium name="RefSeq"/>
        </authorList>
    </citation>
    <scope>IDENTIFICATION</scope>
    <source>
        <strain evidence="4">CBS 304.34</strain>
    </source>
</reference>
<accession>A0A6A6YR87</accession>
<feature type="region of interest" description="Disordered" evidence="1">
    <location>
        <begin position="15"/>
        <end position="67"/>
    </location>
</feature>
<gene>
    <name evidence="2 4" type="ORF">BDZ99DRAFT_570976</name>
</gene>
<evidence type="ECO:0000313" key="3">
    <source>
        <dbReference type="Proteomes" id="UP000504636"/>
    </source>
</evidence>
<dbReference type="EMBL" id="MU003700">
    <property type="protein sequence ID" value="KAF2810397.1"/>
    <property type="molecule type" value="Genomic_DNA"/>
</dbReference>
<sequence>MGSQNVGQTYGCEDYYWSDLDSDSDSDKPMSGHSPTNLIPGDTSASAQATTTNPSTAAPASSIQSGVDGDVGVSTAATTLTTTHTSSAPNIDGNVAYPTLPTLGQSSSGAPGSKGAQSGGPHPTLFGGEHTRGKKRARESPPEETGSLKKPQTASRKEAGQQPSPITKDHLLNLLRTGQYSDYCIKCADIGWRVHLMVLTDRASGLLPPDFSPGSSCTITEHSPIIIESCLEFAYSGDYSDPQTDVSASVSHDPGSSEHLPLHHHILLFGAAAAFEMPDLMTLTLEKFQAHYQREGWNKAEYEAALRKCREVYSQWEHLDDRMMLFFHYIGVEGIRLESASNLAKGMEEEEAAGDGY</sequence>
<reference evidence="2 4" key="1">
    <citation type="journal article" date="2020" name="Stud. Mycol.">
        <title>101 Dothideomycetes genomes: a test case for predicting lifestyles and emergence of pathogens.</title>
        <authorList>
            <person name="Haridas S."/>
            <person name="Albert R."/>
            <person name="Binder M."/>
            <person name="Bloem J."/>
            <person name="Labutti K."/>
            <person name="Salamov A."/>
            <person name="Andreopoulos B."/>
            <person name="Baker S."/>
            <person name="Barry K."/>
            <person name="Bills G."/>
            <person name="Bluhm B."/>
            <person name="Cannon C."/>
            <person name="Castanera R."/>
            <person name="Culley D."/>
            <person name="Daum C."/>
            <person name="Ezra D."/>
            <person name="Gonzalez J."/>
            <person name="Henrissat B."/>
            <person name="Kuo A."/>
            <person name="Liang C."/>
            <person name="Lipzen A."/>
            <person name="Lutzoni F."/>
            <person name="Magnuson J."/>
            <person name="Mondo S."/>
            <person name="Nolan M."/>
            <person name="Ohm R."/>
            <person name="Pangilinan J."/>
            <person name="Park H.-J."/>
            <person name="Ramirez L."/>
            <person name="Alfaro M."/>
            <person name="Sun H."/>
            <person name="Tritt A."/>
            <person name="Yoshinaga Y."/>
            <person name="Zwiers L.-H."/>
            <person name="Turgeon B."/>
            <person name="Goodwin S."/>
            <person name="Spatafora J."/>
            <person name="Crous P."/>
            <person name="Grigoriev I."/>
        </authorList>
    </citation>
    <scope>NUCLEOTIDE SEQUENCE</scope>
    <source>
        <strain evidence="2 4">CBS 304.34</strain>
    </source>
</reference>
<dbReference type="GeneID" id="54468944"/>
<reference evidence="4" key="2">
    <citation type="submission" date="2020-04" db="EMBL/GenBank/DDBJ databases">
        <authorList>
            <consortium name="NCBI Genome Project"/>
        </authorList>
    </citation>
    <scope>NUCLEOTIDE SEQUENCE</scope>
    <source>
        <strain evidence="4">CBS 304.34</strain>
    </source>
</reference>
<protein>
    <recommendedName>
        <fullName evidence="5">BTB domain-containing protein</fullName>
    </recommendedName>
</protein>
<feature type="region of interest" description="Disordered" evidence="1">
    <location>
        <begin position="83"/>
        <end position="165"/>
    </location>
</feature>
<organism evidence="2">
    <name type="scientific">Mytilinidion resinicola</name>
    <dbReference type="NCBI Taxonomy" id="574789"/>
    <lineage>
        <taxon>Eukaryota</taxon>
        <taxon>Fungi</taxon>
        <taxon>Dikarya</taxon>
        <taxon>Ascomycota</taxon>
        <taxon>Pezizomycotina</taxon>
        <taxon>Dothideomycetes</taxon>
        <taxon>Pleosporomycetidae</taxon>
        <taxon>Mytilinidiales</taxon>
        <taxon>Mytilinidiaceae</taxon>
        <taxon>Mytilinidion</taxon>
    </lineage>
</organism>
<evidence type="ECO:0000256" key="1">
    <source>
        <dbReference type="SAM" id="MobiDB-lite"/>
    </source>
</evidence>
<dbReference type="OrthoDB" id="10647224at2759"/>
<evidence type="ECO:0000313" key="4">
    <source>
        <dbReference type="RefSeq" id="XP_033577361.1"/>
    </source>
</evidence>
<dbReference type="RefSeq" id="XP_033577361.1">
    <property type="nucleotide sequence ID" value="XM_033728051.1"/>
</dbReference>
<evidence type="ECO:0000313" key="2">
    <source>
        <dbReference type="EMBL" id="KAF2810397.1"/>
    </source>
</evidence>
<dbReference type="SUPFAM" id="SSF54695">
    <property type="entry name" value="POZ domain"/>
    <property type="match status" value="1"/>
</dbReference>
<dbReference type="Proteomes" id="UP000504636">
    <property type="component" value="Unplaced"/>
</dbReference>